<dbReference type="Pfam" id="PF00248">
    <property type="entry name" value="Aldo_ket_red"/>
    <property type="match status" value="1"/>
</dbReference>
<gene>
    <name evidence="8" type="ORF">FNB79_01180</name>
</gene>
<dbReference type="GO" id="GO:0016616">
    <property type="term" value="F:oxidoreductase activity, acting on the CH-OH group of donors, NAD or NADP as acceptor"/>
    <property type="evidence" value="ECO:0007669"/>
    <property type="project" value="UniProtKB-ARBA"/>
</dbReference>
<dbReference type="InterPro" id="IPR018170">
    <property type="entry name" value="Aldo/ket_reductase_CS"/>
</dbReference>
<evidence type="ECO:0000256" key="6">
    <source>
        <dbReference type="PIRSR" id="PIRSR000097-3"/>
    </source>
</evidence>
<dbReference type="PROSITE" id="PS00062">
    <property type="entry name" value="ALDOKETO_REDUCTASE_2"/>
    <property type="match status" value="1"/>
</dbReference>
<dbReference type="PIRSF" id="PIRSF000097">
    <property type="entry name" value="AKR"/>
    <property type="match status" value="1"/>
</dbReference>
<dbReference type="SUPFAM" id="SSF51430">
    <property type="entry name" value="NAD(P)-linked oxidoreductase"/>
    <property type="match status" value="1"/>
</dbReference>
<dbReference type="OrthoDB" id="9804790at2"/>
<proteinExistence type="inferred from homology"/>
<feature type="site" description="Lowers pKa of active site Tyr" evidence="6">
    <location>
        <position position="73"/>
    </location>
</feature>
<feature type="active site" description="Proton donor" evidence="4">
    <location>
        <position position="48"/>
    </location>
</feature>
<evidence type="ECO:0000256" key="4">
    <source>
        <dbReference type="PIRSR" id="PIRSR000097-1"/>
    </source>
</evidence>
<evidence type="ECO:0000313" key="9">
    <source>
        <dbReference type="Proteomes" id="UP000319209"/>
    </source>
</evidence>
<protein>
    <submittedName>
        <fullName evidence="8">Aldo/keto reductase</fullName>
    </submittedName>
</protein>
<comment type="similarity">
    <text evidence="1">Belongs to the aldo/keto reductase family.</text>
</comment>
<evidence type="ECO:0000256" key="3">
    <source>
        <dbReference type="ARBA" id="ARBA00023002"/>
    </source>
</evidence>
<dbReference type="InterPro" id="IPR036812">
    <property type="entry name" value="NAD(P)_OxRdtase_dom_sf"/>
</dbReference>
<keyword evidence="9" id="KW-1185">Reference proteome</keyword>
<dbReference type="PROSITE" id="PS00063">
    <property type="entry name" value="ALDOKETO_REDUCTASE_3"/>
    <property type="match status" value="1"/>
</dbReference>
<dbReference type="EMBL" id="CP041637">
    <property type="protein sequence ID" value="QDO92650.1"/>
    <property type="molecule type" value="Genomic_DNA"/>
</dbReference>
<dbReference type="KEGG" id="fop:FNB79_01180"/>
<dbReference type="InterPro" id="IPR023210">
    <property type="entry name" value="NADP_OxRdtase_dom"/>
</dbReference>
<sequence length="282" mass="32336">MKEITLIDGNNIPIIGFGTYKSTNQEGIQSVKEALAKGYRLIDTAAKYGNEEEVGKGICESEVDRKEIIVTTKLWRENLGYKETLQAFNNSLKKLGLDYIDMYLIHWPANAKNYSNWQKTNADSWRAMEELKADGKIKTIGVSNFWQEHLEALFHTANVIPAINQIEFHPGYWQPQLSEFCKTNGITVESWSPLARGKVFENPVLQAIAKQHNKSVSQICLRWIIQHDTIVIPKSSTPQRIKENFEIFDFKLSEQDMKQIDELPEMGFSGELPNMWPDIVKV</sequence>
<evidence type="ECO:0000259" key="7">
    <source>
        <dbReference type="Pfam" id="PF00248"/>
    </source>
</evidence>
<dbReference type="InterPro" id="IPR020471">
    <property type="entry name" value="AKR"/>
</dbReference>
<dbReference type="AlphaFoldDB" id="A0A516GMP1"/>
<dbReference type="PANTHER" id="PTHR43827:SF3">
    <property type="entry name" value="NADP-DEPENDENT OXIDOREDUCTASE DOMAIN-CONTAINING PROTEIN"/>
    <property type="match status" value="1"/>
</dbReference>
<keyword evidence="3" id="KW-0560">Oxidoreductase</keyword>
<dbReference type="Proteomes" id="UP000319209">
    <property type="component" value="Chromosome"/>
</dbReference>
<dbReference type="PRINTS" id="PR00069">
    <property type="entry name" value="ALDKETRDTASE"/>
</dbReference>
<reference evidence="8 9" key="1">
    <citation type="submission" date="2019-07" db="EMBL/GenBank/DDBJ databases">
        <title>Genome sequencing for Formosa sp. PS13.</title>
        <authorList>
            <person name="Park S.-J."/>
        </authorList>
    </citation>
    <scope>NUCLEOTIDE SEQUENCE [LARGE SCALE GENOMIC DNA]</scope>
    <source>
        <strain evidence="8 9">PS13</strain>
    </source>
</reference>
<dbReference type="Gene3D" id="3.20.20.100">
    <property type="entry name" value="NADP-dependent oxidoreductase domain"/>
    <property type="match status" value="1"/>
</dbReference>
<evidence type="ECO:0000313" key="8">
    <source>
        <dbReference type="EMBL" id="QDO92650.1"/>
    </source>
</evidence>
<feature type="binding site" evidence="5">
    <location>
        <position position="106"/>
    </location>
    <ligand>
        <name>substrate</name>
    </ligand>
</feature>
<evidence type="ECO:0000256" key="2">
    <source>
        <dbReference type="ARBA" id="ARBA00022857"/>
    </source>
</evidence>
<accession>A0A516GMP1</accession>
<organism evidence="8 9">
    <name type="scientific">Formosa sediminum</name>
    <dbReference type="NCBI Taxonomy" id="2594004"/>
    <lineage>
        <taxon>Bacteria</taxon>
        <taxon>Pseudomonadati</taxon>
        <taxon>Bacteroidota</taxon>
        <taxon>Flavobacteriia</taxon>
        <taxon>Flavobacteriales</taxon>
        <taxon>Flavobacteriaceae</taxon>
        <taxon>Formosa</taxon>
    </lineage>
</organism>
<keyword evidence="2" id="KW-0521">NADP</keyword>
<dbReference type="CDD" id="cd19071">
    <property type="entry name" value="AKR_AKR1-5-like"/>
    <property type="match status" value="1"/>
</dbReference>
<dbReference type="PANTHER" id="PTHR43827">
    <property type="entry name" value="2,5-DIKETO-D-GLUCONIC ACID REDUCTASE"/>
    <property type="match status" value="1"/>
</dbReference>
<evidence type="ECO:0000256" key="1">
    <source>
        <dbReference type="ARBA" id="ARBA00007905"/>
    </source>
</evidence>
<feature type="domain" description="NADP-dependent oxidoreductase" evidence="7">
    <location>
        <begin position="15"/>
        <end position="263"/>
    </location>
</feature>
<dbReference type="FunFam" id="3.20.20.100:FF:000015">
    <property type="entry name" value="Oxidoreductase, aldo/keto reductase family"/>
    <property type="match status" value="1"/>
</dbReference>
<evidence type="ECO:0000256" key="5">
    <source>
        <dbReference type="PIRSR" id="PIRSR000097-2"/>
    </source>
</evidence>
<name>A0A516GMP1_9FLAO</name>
<dbReference type="RefSeq" id="WP_143379560.1">
    <property type="nucleotide sequence ID" value="NZ_CP041637.1"/>
</dbReference>
<dbReference type="PROSITE" id="PS00798">
    <property type="entry name" value="ALDOKETO_REDUCTASE_1"/>
    <property type="match status" value="1"/>
</dbReference>